<evidence type="ECO:0000313" key="2">
    <source>
        <dbReference type="Proteomes" id="UP000004374"/>
    </source>
</evidence>
<gene>
    <name evidence="1" type="ORF">RNAN_2758</name>
</gene>
<accession>I1E0C4</accession>
<dbReference type="Proteomes" id="UP000004374">
    <property type="component" value="Unassembled WGS sequence"/>
</dbReference>
<evidence type="ECO:0000313" key="1">
    <source>
        <dbReference type="EMBL" id="GAB59752.1"/>
    </source>
</evidence>
<reference evidence="1 2" key="1">
    <citation type="journal article" date="2012" name="J. Bacteriol.">
        <title>Genome Sequence of the Protease-Producing Bacterium Rheinheimera nanhaiensis E407-8T, Isolated from Deep-Sea Sediment of the South China Sea.</title>
        <authorList>
            <person name="Zhang X.-Y."/>
            <person name="Zhang Y.-J."/>
            <person name="Qin Q.-L."/>
            <person name="Xie B.-B."/>
            <person name="Chen X.-L."/>
            <person name="Zhou B.-C."/>
            <person name="Zhang Y.-Z."/>
        </authorList>
    </citation>
    <scope>NUCLEOTIDE SEQUENCE [LARGE SCALE GENOMIC DNA]</scope>
    <source>
        <strain evidence="1 2">E407-8</strain>
    </source>
</reference>
<sequence length="37" mass="4113">MATYPTNYPCQPFNGLLLAGKVVTIDALHPTRISFYV</sequence>
<dbReference type="STRING" id="562729.RNAN_2758"/>
<organism evidence="1 2">
    <name type="scientific">Rheinheimera nanhaiensis E407-8</name>
    <dbReference type="NCBI Taxonomy" id="562729"/>
    <lineage>
        <taxon>Bacteria</taxon>
        <taxon>Pseudomonadati</taxon>
        <taxon>Pseudomonadota</taxon>
        <taxon>Gammaproteobacteria</taxon>
        <taxon>Chromatiales</taxon>
        <taxon>Chromatiaceae</taxon>
        <taxon>Rheinheimera</taxon>
    </lineage>
</organism>
<protein>
    <submittedName>
        <fullName evidence="1">Uncharacterized protein</fullName>
    </submittedName>
</protein>
<comment type="caution">
    <text evidence="1">The sequence shown here is derived from an EMBL/GenBank/DDBJ whole genome shotgun (WGS) entry which is preliminary data.</text>
</comment>
<proteinExistence type="predicted"/>
<keyword evidence="2" id="KW-1185">Reference proteome</keyword>
<dbReference type="AlphaFoldDB" id="I1E0C4"/>
<dbReference type="EMBL" id="BAFK01000016">
    <property type="protein sequence ID" value="GAB59752.1"/>
    <property type="molecule type" value="Genomic_DNA"/>
</dbReference>
<name>I1E0C4_9GAMM</name>